<keyword evidence="2" id="KW-1185">Reference proteome</keyword>
<dbReference type="Proteomes" id="UP000196573">
    <property type="component" value="Unassembled WGS sequence"/>
</dbReference>
<organism evidence="1 2">
    <name type="scientific">Parendozoicomonas haliclonae</name>
    <dbReference type="NCBI Taxonomy" id="1960125"/>
    <lineage>
        <taxon>Bacteria</taxon>
        <taxon>Pseudomonadati</taxon>
        <taxon>Pseudomonadota</taxon>
        <taxon>Gammaproteobacteria</taxon>
        <taxon>Oceanospirillales</taxon>
        <taxon>Endozoicomonadaceae</taxon>
        <taxon>Parendozoicomonas</taxon>
    </lineage>
</organism>
<dbReference type="SUPFAM" id="SSF52540">
    <property type="entry name" value="P-loop containing nucleoside triphosphate hydrolases"/>
    <property type="match status" value="1"/>
</dbReference>
<dbReference type="AlphaFoldDB" id="A0A1X7AH97"/>
<accession>A0A1X7AH97</accession>
<dbReference type="OrthoDB" id="6182772at2"/>
<dbReference type="RefSeq" id="WP_087107876.1">
    <property type="nucleotide sequence ID" value="NZ_CBCSCN010000001.1"/>
</dbReference>
<evidence type="ECO:0000313" key="2">
    <source>
        <dbReference type="Proteomes" id="UP000196573"/>
    </source>
</evidence>
<gene>
    <name evidence="1" type="ORF">EHSB41UT_01211</name>
</gene>
<dbReference type="Gene3D" id="3.40.50.300">
    <property type="entry name" value="P-loop containing nucleotide triphosphate hydrolases"/>
    <property type="match status" value="1"/>
</dbReference>
<evidence type="ECO:0008006" key="3">
    <source>
        <dbReference type="Google" id="ProtNLM"/>
    </source>
</evidence>
<evidence type="ECO:0000313" key="1">
    <source>
        <dbReference type="EMBL" id="SMA40607.1"/>
    </source>
</evidence>
<dbReference type="Pfam" id="PF13671">
    <property type="entry name" value="AAA_33"/>
    <property type="match status" value="1"/>
</dbReference>
<reference evidence="1 2" key="1">
    <citation type="submission" date="2017-03" db="EMBL/GenBank/DDBJ databases">
        <authorList>
            <person name="Afonso C.L."/>
            <person name="Miller P.J."/>
            <person name="Scott M.A."/>
            <person name="Spackman E."/>
            <person name="Goraichik I."/>
            <person name="Dimitrov K.M."/>
            <person name="Suarez D.L."/>
            <person name="Swayne D.E."/>
        </authorList>
    </citation>
    <scope>NUCLEOTIDE SEQUENCE [LARGE SCALE GENOMIC DNA]</scope>
    <source>
        <strain evidence="1">SB41UT1</strain>
    </source>
</reference>
<name>A0A1X7AH97_9GAMM</name>
<sequence>MPELVLIRGVPGSGKTTLAKSRFPDHILCEADQFFEAVNGYEYDRSRIAEAHEDCLRRTKEHLEAGNDVVVANTFIRLWEMKAYKKLGFPCRIIKADGNYPNIHGVPDETVELMRRRFQEH</sequence>
<dbReference type="PANTHER" id="PTHR13308">
    <property type="entry name" value="NEDD4-BINDING PROTEIN 2-LIKE 1"/>
    <property type="match status" value="1"/>
</dbReference>
<protein>
    <recommendedName>
        <fullName evidence="3">Zeta toxin</fullName>
    </recommendedName>
</protein>
<dbReference type="EMBL" id="FWPT01000002">
    <property type="protein sequence ID" value="SMA40607.1"/>
    <property type="molecule type" value="Genomic_DNA"/>
</dbReference>
<dbReference type="InterPro" id="IPR027417">
    <property type="entry name" value="P-loop_NTPase"/>
</dbReference>
<dbReference type="InterPro" id="IPR026302">
    <property type="entry name" value="NEDD4-bd_p2"/>
</dbReference>
<dbReference type="PANTHER" id="PTHR13308:SF40">
    <property type="entry name" value="NEDD4-BINDING PROTEIN 2-LIKE 1"/>
    <property type="match status" value="1"/>
</dbReference>
<proteinExistence type="predicted"/>